<keyword evidence="4 6" id="KW-1133">Transmembrane helix</keyword>
<reference evidence="7" key="1">
    <citation type="journal article" date="2013" name="Extremophiles">
        <title>Proteinivorax tanatarense gen. nov., sp. nov., an anaerobic, haloalkaliphilic, proteolytic bacterium isolated from a decaying algal bloom, and proposal of Proteinivoraceae fam. nov.</title>
        <authorList>
            <person name="Kevbrin V."/>
            <person name="Boltyanskaya Y."/>
            <person name="Zhilina T."/>
            <person name="Kolganova T."/>
            <person name="Lavrentjeva E."/>
            <person name="Kuznetsov B."/>
        </authorList>
    </citation>
    <scope>NUCLEOTIDE SEQUENCE</scope>
    <source>
        <strain evidence="7">Z-910T</strain>
    </source>
</reference>
<dbReference type="RefSeq" id="WP_350343298.1">
    <property type="nucleotide sequence ID" value="NZ_CP158367.1"/>
</dbReference>
<dbReference type="PANTHER" id="PTHR34583">
    <property type="entry name" value="ANTIPORTER SUBUNIT MNHC2-RELATED"/>
    <property type="match status" value="1"/>
</dbReference>
<organism evidence="7">
    <name type="scientific">Proteinivorax tanatarense</name>
    <dbReference type="NCBI Taxonomy" id="1260629"/>
    <lineage>
        <taxon>Bacteria</taxon>
        <taxon>Bacillati</taxon>
        <taxon>Bacillota</taxon>
        <taxon>Clostridia</taxon>
        <taxon>Eubacteriales</taxon>
        <taxon>Proteinivoracaceae</taxon>
        <taxon>Proteinivorax</taxon>
    </lineage>
</organism>
<evidence type="ECO:0000256" key="5">
    <source>
        <dbReference type="ARBA" id="ARBA00023136"/>
    </source>
</evidence>
<protein>
    <submittedName>
        <fullName evidence="7">Cation:proton antiporter subunit C</fullName>
    </submittedName>
</protein>
<evidence type="ECO:0000256" key="4">
    <source>
        <dbReference type="ARBA" id="ARBA00022989"/>
    </source>
</evidence>
<evidence type="ECO:0000256" key="2">
    <source>
        <dbReference type="ARBA" id="ARBA00010388"/>
    </source>
</evidence>
<dbReference type="EMBL" id="CP158367">
    <property type="protein sequence ID" value="XBX74546.1"/>
    <property type="molecule type" value="Genomic_DNA"/>
</dbReference>
<dbReference type="PANTHER" id="PTHR34583:SF3">
    <property type="entry name" value="MULTISUBUNIT SODIUM_HYDROGEN ANTIPORTER, MNHC SUBUNIT"/>
    <property type="match status" value="1"/>
</dbReference>
<comment type="similarity">
    <text evidence="2">Belongs to the CPA3 antiporters (TC 2.A.63) subunit C family.</text>
</comment>
<dbReference type="InterPro" id="IPR050601">
    <property type="entry name" value="CPA3_antiporter_subunitC"/>
</dbReference>
<evidence type="ECO:0000313" key="7">
    <source>
        <dbReference type="EMBL" id="XBX74546.1"/>
    </source>
</evidence>
<sequence>MELINELLDHINYVGAAVLFVIGLYTVLTHSNLLKKVIGINIMETSVFLFFVSIGYVAGGEAPIIGENSDAIYVNPLPSIIILTGIVVAISLTAYALSLIIRIYDEYGTLDMDEIMEIRSDLPNE</sequence>
<accession>A0AAU7VKB7</accession>
<dbReference type="GO" id="GO:0016020">
    <property type="term" value="C:membrane"/>
    <property type="evidence" value="ECO:0007669"/>
    <property type="project" value="UniProtKB-SubCell"/>
</dbReference>
<dbReference type="InterPro" id="IPR039428">
    <property type="entry name" value="NUOK/Mnh_C1-like"/>
</dbReference>
<dbReference type="Gene3D" id="1.10.287.3510">
    <property type="match status" value="1"/>
</dbReference>
<dbReference type="Pfam" id="PF00420">
    <property type="entry name" value="Oxidored_q2"/>
    <property type="match status" value="1"/>
</dbReference>
<feature type="transmembrane region" description="Helical" evidence="6">
    <location>
        <begin position="12"/>
        <end position="28"/>
    </location>
</feature>
<comment type="subcellular location">
    <subcellularLocation>
        <location evidence="1">Membrane</location>
        <topology evidence="1">Multi-pass membrane protein</topology>
    </subcellularLocation>
</comment>
<dbReference type="AlphaFoldDB" id="A0AAU7VKB7"/>
<evidence type="ECO:0000256" key="3">
    <source>
        <dbReference type="ARBA" id="ARBA00022692"/>
    </source>
</evidence>
<feature type="transmembrane region" description="Helical" evidence="6">
    <location>
        <begin position="40"/>
        <end position="59"/>
    </location>
</feature>
<dbReference type="NCBIfam" id="NF005624">
    <property type="entry name" value="PRK07375.2-3"/>
    <property type="match status" value="1"/>
</dbReference>
<keyword evidence="3 6" id="KW-0812">Transmembrane</keyword>
<reference evidence="7" key="2">
    <citation type="submission" date="2024-06" db="EMBL/GenBank/DDBJ databases">
        <authorList>
            <person name="Petrova K.O."/>
            <person name="Toshchakov S.V."/>
            <person name="Boltjanskaja Y.V."/>
            <person name="Kevbrin V."/>
        </authorList>
    </citation>
    <scope>NUCLEOTIDE SEQUENCE</scope>
    <source>
        <strain evidence="7">Z-910T</strain>
    </source>
</reference>
<evidence type="ECO:0000256" key="6">
    <source>
        <dbReference type="SAM" id="Phobius"/>
    </source>
</evidence>
<feature type="transmembrane region" description="Helical" evidence="6">
    <location>
        <begin position="79"/>
        <end position="104"/>
    </location>
</feature>
<evidence type="ECO:0000256" key="1">
    <source>
        <dbReference type="ARBA" id="ARBA00004141"/>
    </source>
</evidence>
<gene>
    <name evidence="7" type="ORF">PRVXT_002590</name>
</gene>
<keyword evidence="5 6" id="KW-0472">Membrane</keyword>
<proteinExistence type="inferred from homology"/>
<dbReference type="NCBIfam" id="NF005621">
    <property type="entry name" value="PRK07375.1-6"/>
    <property type="match status" value="1"/>
</dbReference>
<name>A0AAU7VKB7_9FIRM</name>